<dbReference type="RefSeq" id="WP_349228543.1">
    <property type="nucleotide sequence ID" value="NZ_JBBMFJ010000004.1"/>
</dbReference>
<organism evidence="2 3">
    <name type="scientific">Ventrimonas faecis</name>
    <dbReference type="NCBI Taxonomy" id="3133170"/>
    <lineage>
        <taxon>Bacteria</taxon>
        <taxon>Bacillati</taxon>
        <taxon>Bacillota</taxon>
        <taxon>Clostridia</taxon>
        <taxon>Lachnospirales</taxon>
        <taxon>Lachnospiraceae</taxon>
        <taxon>Ventrimonas</taxon>
    </lineage>
</organism>
<evidence type="ECO:0000259" key="1">
    <source>
        <dbReference type="Pfam" id="PF07179"/>
    </source>
</evidence>
<protein>
    <submittedName>
        <fullName evidence="2">SseB family protein</fullName>
    </submittedName>
</protein>
<comment type="caution">
    <text evidence="2">The sequence shown here is derived from an EMBL/GenBank/DDBJ whole genome shotgun (WGS) entry which is preliminary data.</text>
</comment>
<dbReference type="Pfam" id="PF07179">
    <property type="entry name" value="SseB"/>
    <property type="match status" value="1"/>
</dbReference>
<feature type="domain" description="SseB protein N-terminal" evidence="1">
    <location>
        <begin position="13"/>
        <end position="125"/>
    </location>
</feature>
<reference evidence="2 3" key="1">
    <citation type="submission" date="2024-03" db="EMBL/GenBank/DDBJ databases">
        <title>Human intestinal bacterial collection.</title>
        <authorList>
            <person name="Pauvert C."/>
            <person name="Hitch T.C.A."/>
            <person name="Clavel T."/>
        </authorList>
    </citation>
    <scope>NUCLEOTIDE SEQUENCE [LARGE SCALE GENOMIC DNA]</scope>
    <source>
        <strain evidence="2 3">CLA-AP-H27</strain>
    </source>
</reference>
<accession>A0ABV1HJ87</accession>
<dbReference type="InterPro" id="IPR009839">
    <property type="entry name" value="SseB_N"/>
</dbReference>
<gene>
    <name evidence="2" type="ORF">WMO41_03270</name>
</gene>
<evidence type="ECO:0000313" key="2">
    <source>
        <dbReference type="EMBL" id="MEQ2562199.1"/>
    </source>
</evidence>
<proteinExistence type="predicted"/>
<name>A0ABV1HJ87_9FIRM</name>
<dbReference type="Proteomes" id="UP001437460">
    <property type="component" value="Unassembled WGS sequence"/>
</dbReference>
<keyword evidence="3" id="KW-1185">Reference proteome</keyword>
<dbReference type="EMBL" id="JBBMFJ010000004">
    <property type="protein sequence ID" value="MEQ2562199.1"/>
    <property type="molecule type" value="Genomic_DNA"/>
</dbReference>
<evidence type="ECO:0000313" key="3">
    <source>
        <dbReference type="Proteomes" id="UP001437460"/>
    </source>
</evidence>
<sequence>MSQNSENVKNPKLVAALQEMLKHDDFITRSQMAAALMEARLLSPIQKQTVLTEKKGPSTWIRFESITNTAGEKYYLAFTDMDEYSKWNEDGSHDQALIMTMEDFGNILIRQVNDLKGFVINPYGENISISKQLLLSLLQQHETKMREKMGN</sequence>